<keyword evidence="3" id="KW-1185">Reference proteome</keyword>
<evidence type="ECO:0000313" key="3">
    <source>
        <dbReference type="Proteomes" id="UP000594463"/>
    </source>
</evidence>
<dbReference type="EMBL" id="CP065383">
    <property type="protein sequence ID" value="QPM67794.1"/>
    <property type="molecule type" value="Genomic_DNA"/>
</dbReference>
<dbReference type="AlphaFoldDB" id="A0A7T1AKW4"/>
<proteinExistence type="predicted"/>
<protein>
    <submittedName>
        <fullName evidence="2">Uncharacterized protein</fullName>
    </submittedName>
</protein>
<organism evidence="2 3">
    <name type="scientific">Atribacter laminatus</name>
    <dbReference type="NCBI Taxonomy" id="2847778"/>
    <lineage>
        <taxon>Bacteria</taxon>
        <taxon>Pseudomonadati</taxon>
        <taxon>Atribacterota</taxon>
        <taxon>Atribacteria</taxon>
        <taxon>Atribacterales</taxon>
        <taxon>Atribacteraceae</taxon>
        <taxon>Atribacter</taxon>
    </lineage>
</organism>
<evidence type="ECO:0000256" key="1">
    <source>
        <dbReference type="SAM" id="MobiDB-lite"/>
    </source>
</evidence>
<gene>
    <name evidence="2" type="ORF">RT761_01006</name>
</gene>
<reference evidence="2 3" key="1">
    <citation type="journal article" date="2021" name="Nat. Commun.">
        <title>Isolation of a member of the candidate phylum Atribacteria reveals a unique cell membrane structure.</title>
        <authorList>
            <person name="Taiki K."/>
            <person name="Nobu M.K."/>
            <person name="Kusada H."/>
            <person name="Meng X.-Y."/>
            <person name="Hosoki N."/>
            <person name="Uematsu K."/>
            <person name="Yoshioka H."/>
            <person name="Kamagata Y."/>
            <person name="Tamaki H."/>
        </authorList>
    </citation>
    <scope>NUCLEOTIDE SEQUENCE [LARGE SCALE GENOMIC DNA]</scope>
    <source>
        <strain evidence="2 3">RT761</strain>
    </source>
</reference>
<feature type="compositionally biased region" description="Polar residues" evidence="1">
    <location>
        <begin position="63"/>
        <end position="73"/>
    </location>
</feature>
<name>A0A7T1AKW4_ATRLM</name>
<evidence type="ECO:0000313" key="2">
    <source>
        <dbReference type="EMBL" id="QPM67794.1"/>
    </source>
</evidence>
<dbReference type="Proteomes" id="UP000594463">
    <property type="component" value="Chromosome"/>
</dbReference>
<feature type="region of interest" description="Disordered" evidence="1">
    <location>
        <begin position="39"/>
        <end position="73"/>
    </location>
</feature>
<sequence>MRVKVQNEIMVGCYQYITYKNHSYIFKIDLHATFAAPDEYENKLPPHPGPLPRRGEGKKNKRIQSSFSLDGRR</sequence>
<accession>A0A7T1AKW4</accession>
<dbReference type="KEGG" id="alam:RT761_01006"/>